<evidence type="ECO:0000313" key="2">
    <source>
        <dbReference type="Proteomes" id="UP001058074"/>
    </source>
</evidence>
<dbReference type="EMBL" id="BROD01000001">
    <property type="protein sequence ID" value="GKX66755.1"/>
    <property type="molecule type" value="Genomic_DNA"/>
</dbReference>
<proteinExistence type="predicted"/>
<name>A0ACB5RCE8_9CLOT</name>
<dbReference type="Proteomes" id="UP001058074">
    <property type="component" value="Unassembled WGS sequence"/>
</dbReference>
<reference evidence="1" key="1">
    <citation type="journal article" date="2025" name="Int. J. Syst. Evol. Microbiol.">
        <title>Inconstantimicrobium mannanitabidum sp. nov., a novel member of the family Clostridiaceae isolated from anoxic soil under the treatment of reductive soil disinfestation.</title>
        <authorList>
            <person name="Ueki A."/>
            <person name="Tonouchi A."/>
            <person name="Honma S."/>
            <person name="Kaku N."/>
            <person name="Ueki K."/>
        </authorList>
    </citation>
    <scope>NUCLEOTIDE SEQUENCE</scope>
    <source>
        <strain evidence="1">TW13</strain>
    </source>
</reference>
<keyword evidence="2" id="KW-1185">Reference proteome</keyword>
<comment type="caution">
    <text evidence="1">The sequence shown here is derived from an EMBL/GenBank/DDBJ whole genome shotgun (WGS) entry which is preliminary data.</text>
</comment>
<sequence>MNNKKTKLIVLTGLFAAIIFITTAYILHIPTGPNGEYIHLGDSFIYLAACLLPTPYAMVAGAVGGALSDALSPGGAVYVIPTLIIKPLLTIFFTSKSKKLICTRNVIAVFLAGVTGLVGYCIATTIITGNFWVALLDVPLGSLQPLGCGIAFIIFAFALDKMNIKKRL</sequence>
<accession>A0ACB5RCE8</accession>
<protein>
    <submittedName>
        <fullName evidence="1">Membrane protein</fullName>
    </submittedName>
</protein>
<evidence type="ECO:0000313" key="1">
    <source>
        <dbReference type="EMBL" id="GKX66755.1"/>
    </source>
</evidence>
<organism evidence="1 2">
    <name type="scientific">Inconstantimicrobium mannanitabidum</name>
    <dbReference type="NCBI Taxonomy" id="1604901"/>
    <lineage>
        <taxon>Bacteria</taxon>
        <taxon>Bacillati</taxon>
        <taxon>Bacillota</taxon>
        <taxon>Clostridia</taxon>
        <taxon>Eubacteriales</taxon>
        <taxon>Clostridiaceae</taxon>
        <taxon>Inconstantimicrobium</taxon>
    </lineage>
</organism>
<gene>
    <name evidence="1" type="ORF">rsdtw13_20130</name>
</gene>